<accession>A0A9D4JBR2</accession>
<keyword evidence="2" id="KW-1185">Reference proteome</keyword>
<dbReference type="AlphaFoldDB" id="A0A9D4JBR2"/>
<dbReference type="EMBL" id="JAIWYP010000007">
    <property type="protein sequence ID" value="KAH3802162.1"/>
    <property type="molecule type" value="Genomic_DNA"/>
</dbReference>
<organism evidence="1 2">
    <name type="scientific">Dreissena polymorpha</name>
    <name type="common">Zebra mussel</name>
    <name type="synonym">Mytilus polymorpha</name>
    <dbReference type="NCBI Taxonomy" id="45954"/>
    <lineage>
        <taxon>Eukaryota</taxon>
        <taxon>Metazoa</taxon>
        <taxon>Spiralia</taxon>
        <taxon>Lophotrochozoa</taxon>
        <taxon>Mollusca</taxon>
        <taxon>Bivalvia</taxon>
        <taxon>Autobranchia</taxon>
        <taxon>Heteroconchia</taxon>
        <taxon>Euheterodonta</taxon>
        <taxon>Imparidentia</taxon>
        <taxon>Neoheterodontei</taxon>
        <taxon>Myida</taxon>
        <taxon>Dreissenoidea</taxon>
        <taxon>Dreissenidae</taxon>
        <taxon>Dreissena</taxon>
    </lineage>
</organism>
<name>A0A9D4JBR2_DREPO</name>
<gene>
    <name evidence="1" type="ORF">DPMN_155833</name>
</gene>
<sequence length="222" mass="25778">MQLFRVLTRLYSPLPGGQFHEDWTICVTFRVKRNHRRRVMLPKVKLPIDPDKNCAQTDRRTHRQTKRRLYAPPQNKFWGSIKNSPPPGGHVCQPTRTSFDLVQDIIGTNLSFMKTRQSIRPLVLTRKKAPPLWKNARPPGGHVFQPPETNFELIQDFIGTNVLTRTKLKLYMSLMQGNITRGRQTDGQCDHYMPSFRGIKKKMSKANCAKNQQTRTKLELDL</sequence>
<protein>
    <submittedName>
        <fullName evidence="1">Uncharacterized protein</fullName>
    </submittedName>
</protein>
<reference evidence="1" key="1">
    <citation type="journal article" date="2019" name="bioRxiv">
        <title>The Genome of the Zebra Mussel, Dreissena polymorpha: A Resource for Invasive Species Research.</title>
        <authorList>
            <person name="McCartney M.A."/>
            <person name="Auch B."/>
            <person name="Kono T."/>
            <person name="Mallez S."/>
            <person name="Zhang Y."/>
            <person name="Obille A."/>
            <person name="Becker A."/>
            <person name="Abrahante J.E."/>
            <person name="Garbe J."/>
            <person name="Badalamenti J.P."/>
            <person name="Herman A."/>
            <person name="Mangelson H."/>
            <person name="Liachko I."/>
            <person name="Sullivan S."/>
            <person name="Sone E.D."/>
            <person name="Koren S."/>
            <person name="Silverstein K.A.T."/>
            <person name="Beckman K.B."/>
            <person name="Gohl D.M."/>
        </authorList>
    </citation>
    <scope>NUCLEOTIDE SEQUENCE</scope>
    <source>
        <strain evidence="1">Duluth1</strain>
        <tissue evidence="1">Whole animal</tissue>
    </source>
</reference>
<evidence type="ECO:0000313" key="1">
    <source>
        <dbReference type="EMBL" id="KAH3802162.1"/>
    </source>
</evidence>
<comment type="caution">
    <text evidence="1">The sequence shown here is derived from an EMBL/GenBank/DDBJ whole genome shotgun (WGS) entry which is preliminary data.</text>
</comment>
<evidence type="ECO:0000313" key="2">
    <source>
        <dbReference type="Proteomes" id="UP000828390"/>
    </source>
</evidence>
<proteinExistence type="predicted"/>
<reference evidence="1" key="2">
    <citation type="submission" date="2020-11" db="EMBL/GenBank/DDBJ databases">
        <authorList>
            <person name="McCartney M.A."/>
            <person name="Auch B."/>
            <person name="Kono T."/>
            <person name="Mallez S."/>
            <person name="Becker A."/>
            <person name="Gohl D.M."/>
            <person name="Silverstein K.A.T."/>
            <person name="Koren S."/>
            <person name="Bechman K.B."/>
            <person name="Herman A."/>
            <person name="Abrahante J.E."/>
            <person name="Garbe J."/>
        </authorList>
    </citation>
    <scope>NUCLEOTIDE SEQUENCE</scope>
    <source>
        <strain evidence="1">Duluth1</strain>
        <tissue evidence="1">Whole animal</tissue>
    </source>
</reference>
<dbReference type="Proteomes" id="UP000828390">
    <property type="component" value="Unassembled WGS sequence"/>
</dbReference>